<dbReference type="GO" id="GO:0003677">
    <property type="term" value="F:DNA binding"/>
    <property type="evidence" value="ECO:0007669"/>
    <property type="project" value="InterPro"/>
</dbReference>
<dbReference type="Gene3D" id="1.10.10.1420">
    <property type="entry name" value="DNA replication factor Cdt1, C-terminal WH domain"/>
    <property type="match status" value="1"/>
</dbReference>
<dbReference type="PANTHER" id="PTHR28637">
    <property type="entry name" value="DNA REPLICATION FACTOR CDT1"/>
    <property type="match status" value="1"/>
</dbReference>
<dbReference type="GO" id="GO:0070182">
    <property type="term" value="F:DNA polymerase binding"/>
    <property type="evidence" value="ECO:0007669"/>
    <property type="project" value="TreeGrafter"/>
</dbReference>
<feature type="region of interest" description="Disordered" evidence="3">
    <location>
        <begin position="357"/>
        <end position="377"/>
    </location>
</feature>
<dbReference type="InterPro" id="IPR014939">
    <property type="entry name" value="CDT1_Gemini-bd-like"/>
</dbReference>
<keyword evidence="2" id="KW-0131">Cell cycle</keyword>
<dbReference type="Proteomes" id="UP000501690">
    <property type="component" value="Linkage Group LG9"/>
</dbReference>
<feature type="region of interest" description="Disordered" evidence="3">
    <location>
        <begin position="225"/>
        <end position="245"/>
    </location>
</feature>
<dbReference type="CDD" id="cd08767">
    <property type="entry name" value="Cdt1_c"/>
    <property type="match status" value="1"/>
</dbReference>
<keyword evidence="6" id="KW-1185">Reference proteome</keyword>
<dbReference type="AlphaFoldDB" id="A0A4D6N1P0"/>
<feature type="region of interest" description="Disordered" evidence="3">
    <location>
        <begin position="64"/>
        <end position="95"/>
    </location>
</feature>
<reference evidence="5 6" key="1">
    <citation type="submission" date="2019-04" db="EMBL/GenBank/DDBJ databases">
        <title>An improved genome assembly and genetic linkage map for asparagus bean, Vigna unguiculata ssp. sesquipedialis.</title>
        <authorList>
            <person name="Xia Q."/>
            <person name="Zhang R."/>
            <person name="Dong Y."/>
        </authorList>
    </citation>
    <scope>NUCLEOTIDE SEQUENCE [LARGE SCALE GENOMIC DNA]</scope>
    <source>
        <tissue evidence="5">Leaf</tissue>
    </source>
</reference>
<evidence type="ECO:0000259" key="4">
    <source>
        <dbReference type="SMART" id="SM01075"/>
    </source>
</evidence>
<feature type="domain" description="CDT1 Geminin-binding" evidence="4">
    <location>
        <begin position="107"/>
        <end position="239"/>
    </location>
</feature>
<organism evidence="5 6">
    <name type="scientific">Vigna unguiculata</name>
    <name type="common">Cowpea</name>
    <dbReference type="NCBI Taxonomy" id="3917"/>
    <lineage>
        <taxon>Eukaryota</taxon>
        <taxon>Viridiplantae</taxon>
        <taxon>Streptophyta</taxon>
        <taxon>Embryophyta</taxon>
        <taxon>Tracheophyta</taxon>
        <taxon>Spermatophyta</taxon>
        <taxon>Magnoliopsida</taxon>
        <taxon>eudicotyledons</taxon>
        <taxon>Gunneridae</taxon>
        <taxon>Pentapetalae</taxon>
        <taxon>rosids</taxon>
        <taxon>fabids</taxon>
        <taxon>Fabales</taxon>
        <taxon>Fabaceae</taxon>
        <taxon>Papilionoideae</taxon>
        <taxon>50 kb inversion clade</taxon>
        <taxon>NPAAA clade</taxon>
        <taxon>indigoferoid/millettioid clade</taxon>
        <taxon>Phaseoleae</taxon>
        <taxon>Vigna</taxon>
    </lineage>
</organism>
<dbReference type="CDD" id="cd08674">
    <property type="entry name" value="Cdt1_m"/>
    <property type="match status" value="1"/>
</dbReference>
<dbReference type="EMBL" id="CP039353">
    <property type="protein sequence ID" value="QCE06882.1"/>
    <property type="molecule type" value="Genomic_DNA"/>
</dbReference>
<dbReference type="GO" id="GO:0030174">
    <property type="term" value="P:regulation of DNA-templated DNA replication initiation"/>
    <property type="evidence" value="ECO:0007669"/>
    <property type="project" value="InterPro"/>
</dbReference>
<dbReference type="InterPro" id="IPR032054">
    <property type="entry name" value="Cdt1_C"/>
</dbReference>
<proteinExistence type="inferred from homology"/>
<dbReference type="InterPro" id="IPR045173">
    <property type="entry name" value="Cdt1"/>
</dbReference>
<name>A0A4D6N1P0_VIGUN</name>
<feature type="region of interest" description="Disordered" evidence="3">
    <location>
        <begin position="460"/>
        <end position="483"/>
    </location>
</feature>
<evidence type="ECO:0000256" key="2">
    <source>
        <dbReference type="ARBA" id="ARBA00023306"/>
    </source>
</evidence>
<dbReference type="OrthoDB" id="341730at2759"/>
<evidence type="ECO:0000313" key="5">
    <source>
        <dbReference type="EMBL" id="QCE06882.1"/>
    </source>
</evidence>
<feature type="compositionally biased region" description="Basic residues" evidence="3">
    <location>
        <begin position="474"/>
        <end position="483"/>
    </location>
</feature>
<dbReference type="GO" id="GO:0005634">
    <property type="term" value="C:nucleus"/>
    <property type="evidence" value="ECO:0007669"/>
    <property type="project" value="TreeGrafter"/>
</dbReference>
<gene>
    <name evidence="5" type="ORF">DEO72_LG9g1896</name>
</gene>
<dbReference type="Pfam" id="PF08839">
    <property type="entry name" value="CDT1"/>
    <property type="match status" value="1"/>
</dbReference>
<dbReference type="GO" id="GO:0000076">
    <property type="term" value="P:DNA replication checkpoint signaling"/>
    <property type="evidence" value="ECO:0007669"/>
    <property type="project" value="TreeGrafter"/>
</dbReference>
<dbReference type="SMART" id="SM01075">
    <property type="entry name" value="CDT1"/>
    <property type="match status" value="1"/>
</dbReference>
<dbReference type="SUPFAM" id="SSF46785">
    <property type="entry name" value="Winged helix' DNA-binding domain"/>
    <property type="match status" value="1"/>
</dbReference>
<dbReference type="GO" id="GO:0000278">
    <property type="term" value="P:mitotic cell cycle"/>
    <property type="evidence" value="ECO:0007669"/>
    <property type="project" value="TreeGrafter"/>
</dbReference>
<dbReference type="Gramene" id="Vigun07g098600.1.v1.2">
    <property type="protein sequence ID" value="Vigun07g098600.1.v1.2"/>
    <property type="gene ID" value="Vigun07g098600.v1.2"/>
</dbReference>
<dbReference type="PANTHER" id="PTHR28637:SF1">
    <property type="entry name" value="DNA REPLICATION FACTOR CDT1"/>
    <property type="match status" value="1"/>
</dbReference>
<comment type="similarity">
    <text evidence="1">Belongs to the Cdt1 family.</text>
</comment>
<evidence type="ECO:0000256" key="1">
    <source>
        <dbReference type="ARBA" id="ARBA00008356"/>
    </source>
</evidence>
<dbReference type="FunFam" id="1.10.10.1420:FF:000003">
    <property type="entry name" value="CDT1-like protein a chloroplastic"/>
    <property type="match status" value="1"/>
</dbReference>
<feature type="compositionally biased region" description="Polar residues" evidence="3">
    <location>
        <begin position="19"/>
        <end position="39"/>
    </location>
</feature>
<feature type="compositionally biased region" description="Low complexity" evidence="3">
    <location>
        <begin position="357"/>
        <end position="366"/>
    </location>
</feature>
<dbReference type="GO" id="GO:0071163">
    <property type="term" value="P:DNA replication preinitiation complex assembly"/>
    <property type="evidence" value="ECO:0007669"/>
    <property type="project" value="InterPro"/>
</dbReference>
<dbReference type="Pfam" id="PF16679">
    <property type="entry name" value="CDT1_C"/>
    <property type="match status" value="1"/>
</dbReference>
<accession>A0A4D6N1P0</accession>
<evidence type="ECO:0000256" key="3">
    <source>
        <dbReference type="SAM" id="MobiDB-lite"/>
    </source>
</evidence>
<dbReference type="InterPro" id="IPR036390">
    <property type="entry name" value="WH_DNA-bd_sf"/>
</dbReference>
<dbReference type="InterPro" id="IPR038090">
    <property type="entry name" value="Cdt1_C_WH_dom_sf"/>
</dbReference>
<evidence type="ECO:0000313" key="6">
    <source>
        <dbReference type="Proteomes" id="UP000501690"/>
    </source>
</evidence>
<feature type="compositionally biased region" description="Polar residues" evidence="3">
    <location>
        <begin position="367"/>
        <end position="377"/>
    </location>
</feature>
<feature type="region of interest" description="Disordered" evidence="3">
    <location>
        <begin position="1"/>
        <end position="49"/>
    </location>
</feature>
<sequence>MDKCSEVASPSCRGRSKKSNLQSSKVQSPSPVRFSSQTPEKLPQRIRNRGVALSIADIRKVGKGLQETNRRGEETSSQQSKSVRRQISLWPSSPSKSKITYDESSKLPEKYGILDQFFDRLDTLISMFRLKGKTPSFTEISSRIESLTDRRFTHGHLAQLQYILPEAIVLKKFLVHDERTCCMKPDIHISLNPEGVESDVKGHPQRRRVSLKKLFQSRLRDFFESHPEGDEIPEGTLPEPFNRPKKDNILDMFETRLPTKMSTCMRYNDIVNNTEPADIDEKSLVTSSAELPNEHLTAPSHIAPSFRARFSLKFKLNGTDEVQHSSPSVSLQPSPSDLASEAASSVKCSTSCESLDSSSALRSTPSKSIEYTGNRDGSLTSISAVSTPTRKTFEYTENKDGSLTSIDAVSTPAREINECTVHKDSSLKSIDAMSTPAKLVSTPIRLMSATPALCSPKRHYMSPDDHSISSLNKLARRPPRSRSLKFDTPVKNKESMNEDNDCALPIDDDVFEILPGKLIQSIREKERIAMEERHPAITQAKKRKKIIASLPKLFDMIRLLLRQRNSMTKVELVSKIISSHSDIVDRSEVEEQLSLLQELAPEWISEKQVSSGDFLLFINKMLSPETIRASLEEAT</sequence>
<protein>
    <submittedName>
        <fullName evidence="5">Chromatin licensing and DNA replication factor 1</fullName>
    </submittedName>
</protein>